<keyword evidence="2" id="KW-0442">Lipid degradation</keyword>
<evidence type="ECO:0000256" key="2">
    <source>
        <dbReference type="ARBA" id="ARBA00022963"/>
    </source>
</evidence>
<dbReference type="GO" id="GO:0016042">
    <property type="term" value="P:lipid catabolic process"/>
    <property type="evidence" value="ECO:0007669"/>
    <property type="project" value="UniProtKB-KW"/>
</dbReference>
<dbReference type="EMBL" id="CP007174">
    <property type="protein sequence ID" value="AIF85492.1"/>
    <property type="molecule type" value="Genomic_DNA"/>
</dbReference>
<gene>
    <name evidence="5" type="ORF">NTE_03464</name>
</gene>
<dbReference type="GO" id="GO:0016787">
    <property type="term" value="F:hydrolase activity"/>
    <property type="evidence" value="ECO:0007669"/>
    <property type="project" value="UniProtKB-KW"/>
</dbReference>
<dbReference type="HOGENOM" id="CLU_042894_1_0_2"/>
<dbReference type="KEGG" id="nev:NTE_03464"/>
<dbReference type="Pfam" id="PF01734">
    <property type="entry name" value="Patatin"/>
    <property type="match status" value="1"/>
</dbReference>
<dbReference type="Gene3D" id="3.40.1090.10">
    <property type="entry name" value="Cytosolic phospholipase A2 catalytic domain"/>
    <property type="match status" value="2"/>
</dbReference>
<evidence type="ECO:0000259" key="4">
    <source>
        <dbReference type="PROSITE" id="PS51635"/>
    </source>
</evidence>
<evidence type="ECO:0000313" key="6">
    <source>
        <dbReference type="Proteomes" id="UP000028194"/>
    </source>
</evidence>
<dbReference type="PROSITE" id="PS51635">
    <property type="entry name" value="PNPLA"/>
    <property type="match status" value="1"/>
</dbReference>
<organism evidence="5 6">
    <name type="scientific">Candidatus Nitrososphaera evergladensis SR1</name>
    <dbReference type="NCBI Taxonomy" id="1459636"/>
    <lineage>
        <taxon>Archaea</taxon>
        <taxon>Nitrososphaerota</taxon>
        <taxon>Nitrososphaeria</taxon>
        <taxon>Nitrososphaerales</taxon>
        <taxon>Nitrososphaeraceae</taxon>
        <taxon>Nitrososphaera</taxon>
    </lineage>
</organism>
<name>A0A075MXY1_9ARCH</name>
<evidence type="ECO:0000313" key="5">
    <source>
        <dbReference type="EMBL" id="AIF85492.1"/>
    </source>
</evidence>
<dbReference type="InterPro" id="IPR016035">
    <property type="entry name" value="Acyl_Trfase/lysoPLipase"/>
</dbReference>
<dbReference type="AlphaFoldDB" id="A0A075MXY1"/>
<dbReference type="STRING" id="1459636.NTE_03464"/>
<dbReference type="PROSITE" id="PS51257">
    <property type="entry name" value="PROKAR_LIPOPROTEIN"/>
    <property type="match status" value="1"/>
</dbReference>
<evidence type="ECO:0000256" key="1">
    <source>
        <dbReference type="ARBA" id="ARBA00022801"/>
    </source>
</evidence>
<feature type="domain" description="PNPLA" evidence="4">
    <location>
        <begin position="19"/>
        <end position="267"/>
    </location>
</feature>
<dbReference type="Proteomes" id="UP000028194">
    <property type="component" value="Chromosome"/>
</dbReference>
<dbReference type="InterPro" id="IPR050301">
    <property type="entry name" value="NTE"/>
</dbReference>
<keyword evidence="6" id="KW-1185">Reference proteome</keyword>
<dbReference type="PANTHER" id="PTHR14226">
    <property type="entry name" value="NEUROPATHY TARGET ESTERASE/SWISS CHEESE D.MELANOGASTER"/>
    <property type="match status" value="1"/>
</dbReference>
<accession>A0A075MXY1</accession>
<keyword evidence="1 5" id="KW-0378">Hydrolase</keyword>
<dbReference type="eggNOG" id="arCOG09020">
    <property type="taxonomic scope" value="Archaea"/>
</dbReference>
<evidence type="ECO:0000256" key="3">
    <source>
        <dbReference type="ARBA" id="ARBA00023098"/>
    </source>
</evidence>
<protein>
    <submittedName>
        <fullName evidence="5">Putative esterase of the alpha-beta hydrolase superfamily</fullName>
    </submittedName>
</protein>
<proteinExistence type="predicted"/>
<sequence>MSSKGSDRAVSKKKLEKVLILQGGGSLGAFGCGVFKALAKSKEHKQLDIVAGTSIGGVNASIIAGSKEDHPEKALEQFWLELAEENNVTCLNSDHFNSESFLSSGWLTEPVMDPYYVALSSLLAIMTDDPRPKSLLSFIRSAVFGNNRMFSPRWSPDYIFKDPQFFTPKKWTYLYDLLPLEKTLAGYIDYNKLRPTGNPNSRLIMTATNVLTAEPITFDSSKQQITSKHILATSAYPLYYFPWMEVEKGLYCWDGGLLSNTPLREVIDASPIVDKEIFLVENYPKHIASLPQNLPEAFHRARDIIFSDKTLHNVKMSKVITQYLRFIDELYQIIEGHVDKSKMDKETLATIKRKYKRIKQERGAEIKRVYYISRKEKYPHVYENADFTMETIRTSIQEGELAAKEALQKIK</sequence>
<dbReference type="PANTHER" id="PTHR14226:SF57">
    <property type="entry name" value="BLR7027 PROTEIN"/>
    <property type="match status" value="1"/>
</dbReference>
<reference evidence="5 6" key="1">
    <citation type="journal article" date="2014" name="PLoS ONE">
        <title>Genome Sequence of Candidatus Nitrososphaera evergladensis from Group I.1b Enriched from Everglades Soil Reveals Novel Genomic Features of the Ammonia-Oxidizing Archaea.</title>
        <authorList>
            <person name="Zhalnina K.V."/>
            <person name="Dias R."/>
            <person name="Leonard M.T."/>
            <person name="Dorr de Quadros P."/>
            <person name="Camargo F.A."/>
            <person name="Drew J.C."/>
            <person name="Farmerie W.G."/>
            <person name="Daroub S.H."/>
            <person name="Triplett E.W."/>
        </authorList>
    </citation>
    <scope>NUCLEOTIDE SEQUENCE [LARGE SCALE GENOMIC DNA]</scope>
    <source>
        <strain evidence="5 6">SR1</strain>
    </source>
</reference>
<dbReference type="InterPro" id="IPR002641">
    <property type="entry name" value="PNPLA_dom"/>
</dbReference>
<keyword evidence="3" id="KW-0443">Lipid metabolism</keyword>
<dbReference type="SUPFAM" id="SSF52151">
    <property type="entry name" value="FabD/lysophospholipase-like"/>
    <property type="match status" value="1"/>
</dbReference>